<reference evidence="1 2" key="1">
    <citation type="journal article" date="2016" name="Nat. Commun.">
        <title>Thousands of microbial genomes shed light on interconnected biogeochemical processes in an aquifer system.</title>
        <authorList>
            <person name="Anantharaman K."/>
            <person name="Brown C.T."/>
            <person name="Hug L.A."/>
            <person name="Sharon I."/>
            <person name="Castelle C.J."/>
            <person name="Probst A.J."/>
            <person name="Thomas B.C."/>
            <person name="Singh A."/>
            <person name="Wilkins M.J."/>
            <person name="Karaoz U."/>
            <person name="Brodie E.L."/>
            <person name="Williams K.H."/>
            <person name="Hubbard S.S."/>
            <person name="Banfield J.F."/>
        </authorList>
    </citation>
    <scope>NUCLEOTIDE SEQUENCE [LARGE SCALE GENOMIC DNA]</scope>
</reference>
<organism evidence="1 2">
    <name type="scientific">Candidatus Magasanikbacteria bacterium RIFCSPHIGHO2_02_FULL_51_14</name>
    <dbReference type="NCBI Taxonomy" id="1798683"/>
    <lineage>
        <taxon>Bacteria</taxon>
        <taxon>Candidatus Magasanikiibacteriota</taxon>
    </lineage>
</organism>
<evidence type="ECO:0000313" key="1">
    <source>
        <dbReference type="EMBL" id="OGH69939.1"/>
    </source>
</evidence>
<proteinExistence type="predicted"/>
<dbReference type="EMBL" id="MFQE01000057">
    <property type="protein sequence ID" value="OGH69939.1"/>
    <property type="molecule type" value="Genomic_DNA"/>
</dbReference>
<sequence length="77" mass="9005">MNKDKRQLFFGLLEKSSVFDDRAKLVIRRAVEEDTLPTIDFDYLTDVMKLEQNMYTVIDKRASALLDDLKKKYTAVS</sequence>
<dbReference type="AlphaFoldDB" id="A0A1F6ME72"/>
<evidence type="ECO:0000313" key="2">
    <source>
        <dbReference type="Proteomes" id="UP000177457"/>
    </source>
</evidence>
<comment type="caution">
    <text evidence="1">The sequence shown here is derived from an EMBL/GenBank/DDBJ whole genome shotgun (WGS) entry which is preliminary data.</text>
</comment>
<name>A0A1F6ME72_9BACT</name>
<dbReference type="Proteomes" id="UP000177457">
    <property type="component" value="Unassembled WGS sequence"/>
</dbReference>
<dbReference type="STRING" id="1798683.A3C90_00450"/>
<accession>A0A1F6ME72</accession>
<gene>
    <name evidence="1" type="ORF">A3C90_00450</name>
</gene>
<protein>
    <submittedName>
        <fullName evidence="1">Uncharacterized protein</fullName>
    </submittedName>
</protein>